<proteinExistence type="predicted"/>
<name>A0ABN6CQ83_9ACTN</name>
<dbReference type="RefSeq" id="WP_189334881.1">
    <property type="nucleotide sequence ID" value="NZ_AP023356.1"/>
</dbReference>
<gene>
    <name evidence="1" type="ORF">Aiant_79890</name>
</gene>
<dbReference type="EMBL" id="AP023356">
    <property type="protein sequence ID" value="BCJ47332.1"/>
    <property type="molecule type" value="Genomic_DNA"/>
</dbReference>
<protein>
    <recommendedName>
        <fullName evidence="3">DUF1707 domain-containing protein</fullName>
    </recommendedName>
</protein>
<accession>A0ABN6CQ83</accession>
<dbReference type="Proteomes" id="UP000676967">
    <property type="component" value="Chromosome"/>
</dbReference>
<sequence>MTPSLSTFLTDQRADRETILQAARYAVAEFSDDLSAAEMRAELDESYAVEAEAAATALRSSPEELSATALAVLSWLWYDEGQAETVRQAITNAQTKMPVIEVGLIVSAVMYGLHLWRTKGVKRAFHKIETKPDGTYSETVEIEHFAPAMPFRLGRPDRADEISSSGE</sequence>
<reference evidence="1 2" key="1">
    <citation type="submission" date="2020-08" db="EMBL/GenBank/DDBJ databases">
        <title>Whole genome shotgun sequence of Actinoplanes ianthinogenes NBRC 13996.</title>
        <authorList>
            <person name="Komaki H."/>
            <person name="Tamura T."/>
        </authorList>
    </citation>
    <scope>NUCLEOTIDE SEQUENCE [LARGE SCALE GENOMIC DNA]</scope>
    <source>
        <strain evidence="1 2">NBRC 13996</strain>
    </source>
</reference>
<keyword evidence="2" id="KW-1185">Reference proteome</keyword>
<evidence type="ECO:0008006" key="3">
    <source>
        <dbReference type="Google" id="ProtNLM"/>
    </source>
</evidence>
<organism evidence="1 2">
    <name type="scientific">Actinoplanes ianthinogenes</name>
    <dbReference type="NCBI Taxonomy" id="122358"/>
    <lineage>
        <taxon>Bacteria</taxon>
        <taxon>Bacillati</taxon>
        <taxon>Actinomycetota</taxon>
        <taxon>Actinomycetes</taxon>
        <taxon>Micromonosporales</taxon>
        <taxon>Micromonosporaceae</taxon>
        <taxon>Actinoplanes</taxon>
    </lineage>
</organism>
<evidence type="ECO:0000313" key="1">
    <source>
        <dbReference type="EMBL" id="BCJ47332.1"/>
    </source>
</evidence>
<evidence type="ECO:0000313" key="2">
    <source>
        <dbReference type="Proteomes" id="UP000676967"/>
    </source>
</evidence>